<evidence type="ECO:0000256" key="1">
    <source>
        <dbReference type="SAM" id="MobiDB-lite"/>
    </source>
</evidence>
<organism evidence="2 3">
    <name type="scientific">Streptomyces spinoverrucosus</name>
    <dbReference type="NCBI Taxonomy" id="284043"/>
    <lineage>
        <taxon>Bacteria</taxon>
        <taxon>Bacillati</taxon>
        <taxon>Actinomycetota</taxon>
        <taxon>Actinomycetes</taxon>
        <taxon>Kitasatosporales</taxon>
        <taxon>Streptomycetaceae</taxon>
        <taxon>Streptomyces</taxon>
    </lineage>
</organism>
<keyword evidence="3" id="KW-1185">Reference proteome</keyword>
<dbReference type="Proteomes" id="UP000317881">
    <property type="component" value="Unassembled WGS sequence"/>
</dbReference>
<proteinExistence type="predicted"/>
<evidence type="ECO:0000313" key="2">
    <source>
        <dbReference type="EMBL" id="GEC08436.1"/>
    </source>
</evidence>
<sequence>MHDHVDRERLASFADVLAGELPDTWASAYHSPEHKDDLTELTDRVWDMDLVAESLAAHPLLNAAVLTRKDGAQLAILDRHDERDGFLIAAVAPSSLPDEAYCGVPEPNGITLSDDPFLSAELIVGDLLARYDAALAQARYNAAATVHPSQPDRIVLTWQSDGSLAAIDVSDTASAVLIRTGFGHDEPTGIYRLTGNDTFEQARAVREAGRQLTAQGIDVALQHPSGRIAPTAAPPAAPPTPATARTTTARGR</sequence>
<feature type="compositionally biased region" description="Pro residues" evidence="1">
    <location>
        <begin position="232"/>
        <end position="241"/>
    </location>
</feature>
<evidence type="ECO:0000313" key="3">
    <source>
        <dbReference type="Proteomes" id="UP000317881"/>
    </source>
</evidence>
<dbReference type="OrthoDB" id="4277341at2"/>
<dbReference type="RefSeq" id="WP_141313179.1">
    <property type="nucleotide sequence ID" value="NZ_BJND01000052.1"/>
</dbReference>
<dbReference type="AlphaFoldDB" id="A0A4Y3VU17"/>
<name>A0A4Y3VU17_9ACTN</name>
<protein>
    <submittedName>
        <fullName evidence="2">Uncharacterized protein</fullName>
    </submittedName>
</protein>
<feature type="region of interest" description="Disordered" evidence="1">
    <location>
        <begin position="226"/>
        <end position="252"/>
    </location>
</feature>
<reference evidence="2 3" key="1">
    <citation type="submission" date="2019-06" db="EMBL/GenBank/DDBJ databases">
        <title>Whole genome shotgun sequence of Streptomyces spinoverrucosus NBRC 14228.</title>
        <authorList>
            <person name="Hosoyama A."/>
            <person name="Uohara A."/>
            <person name="Ohji S."/>
            <person name="Ichikawa N."/>
        </authorList>
    </citation>
    <scope>NUCLEOTIDE SEQUENCE [LARGE SCALE GENOMIC DNA]</scope>
    <source>
        <strain evidence="2 3">NBRC 14228</strain>
    </source>
</reference>
<accession>A0A4Y3VU17</accession>
<gene>
    <name evidence="2" type="ORF">SSP24_60910</name>
</gene>
<comment type="caution">
    <text evidence="2">The sequence shown here is derived from an EMBL/GenBank/DDBJ whole genome shotgun (WGS) entry which is preliminary data.</text>
</comment>
<dbReference type="EMBL" id="BJND01000052">
    <property type="protein sequence ID" value="GEC08436.1"/>
    <property type="molecule type" value="Genomic_DNA"/>
</dbReference>
<feature type="compositionally biased region" description="Low complexity" evidence="1">
    <location>
        <begin position="242"/>
        <end position="252"/>
    </location>
</feature>